<dbReference type="EMBL" id="CAEZXC010000046">
    <property type="protein sequence ID" value="CAB4677609.1"/>
    <property type="molecule type" value="Genomic_DNA"/>
</dbReference>
<evidence type="ECO:0000313" key="20">
    <source>
        <dbReference type="EMBL" id="CAB4844509.1"/>
    </source>
</evidence>
<dbReference type="EMBL" id="CAFAZW010000027">
    <property type="protein sequence ID" value="CAB4844509.1"/>
    <property type="molecule type" value="Genomic_DNA"/>
</dbReference>
<dbReference type="Gene3D" id="3.40.50.300">
    <property type="entry name" value="P-loop containing nucleotide triphosphate hydrolases"/>
    <property type="match status" value="4"/>
</dbReference>
<dbReference type="InterPro" id="IPR038726">
    <property type="entry name" value="PDDEXK_AddAB-type"/>
</dbReference>
<dbReference type="GO" id="GO:0033202">
    <property type="term" value="C:DNA helicase complex"/>
    <property type="evidence" value="ECO:0007669"/>
    <property type="project" value="TreeGrafter"/>
</dbReference>
<dbReference type="AlphaFoldDB" id="A0A6J6MV93"/>
<dbReference type="GO" id="GO:0000725">
    <property type="term" value="P:recombinational repair"/>
    <property type="evidence" value="ECO:0007669"/>
    <property type="project" value="TreeGrafter"/>
</dbReference>
<dbReference type="EMBL" id="CAEZUM010000063">
    <property type="protein sequence ID" value="CAB4603895.1"/>
    <property type="molecule type" value="Genomic_DNA"/>
</dbReference>
<evidence type="ECO:0000256" key="6">
    <source>
        <dbReference type="ARBA" id="ARBA00022839"/>
    </source>
</evidence>
<evidence type="ECO:0000313" key="19">
    <source>
        <dbReference type="EMBL" id="CAB4794811.1"/>
    </source>
</evidence>
<evidence type="ECO:0000256" key="4">
    <source>
        <dbReference type="ARBA" id="ARBA00022801"/>
    </source>
</evidence>
<evidence type="ECO:0000313" key="21">
    <source>
        <dbReference type="EMBL" id="CAB4953207.1"/>
    </source>
</evidence>
<dbReference type="InterPro" id="IPR027417">
    <property type="entry name" value="P-loop_NTPase"/>
</dbReference>
<dbReference type="SUPFAM" id="SSF52980">
    <property type="entry name" value="Restriction endonuclease-like"/>
    <property type="match status" value="1"/>
</dbReference>
<keyword evidence="2" id="KW-0547">Nucleotide-binding</keyword>
<evidence type="ECO:0000256" key="12">
    <source>
        <dbReference type="ARBA" id="ARBA00034808"/>
    </source>
</evidence>
<proteinExistence type="predicted"/>
<dbReference type="EMBL" id="CAFBOO010000005">
    <property type="protein sequence ID" value="CAB4986361.1"/>
    <property type="molecule type" value="Genomic_DNA"/>
</dbReference>
<evidence type="ECO:0000256" key="1">
    <source>
        <dbReference type="ARBA" id="ARBA00022722"/>
    </source>
</evidence>
<dbReference type="Pfam" id="PF00580">
    <property type="entry name" value="UvrD-helicase"/>
    <property type="match status" value="1"/>
</dbReference>
<evidence type="ECO:0000256" key="2">
    <source>
        <dbReference type="ARBA" id="ARBA00022741"/>
    </source>
</evidence>
<dbReference type="SUPFAM" id="SSF52540">
    <property type="entry name" value="P-loop containing nucleoside triphosphate hydrolases"/>
    <property type="match status" value="1"/>
</dbReference>
<evidence type="ECO:0000313" key="22">
    <source>
        <dbReference type="EMBL" id="CAB4986361.1"/>
    </source>
</evidence>
<evidence type="ECO:0000313" key="23">
    <source>
        <dbReference type="EMBL" id="CAB5014031.1"/>
    </source>
</evidence>
<dbReference type="PROSITE" id="PS51217">
    <property type="entry name" value="UVRD_HELICASE_CTER"/>
    <property type="match status" value="1"/>
</dbReference>
<dbReference type="EMBL" id="CAFAAN010000002">
    <property type="protein sequence ID" value="CAB4794811.1"/>
    <property type="molecule type" value="Genomic_DNA"/>
</dbReference>
<evidence type="ECO:0000313" key="24">
    <source>
        <dbReference type="EMBL" id="CAB5074764.1"/>
    </source>
</evidence>
<dbReference type="GO" id="GO:0003677">
    <property type="term" value="F:DNA binding"/>
    <property type="evidence" value="ECO:0007669"/>
    <property type="project" value="UniProtKB-KW"/>
</dbReference>
<accession>A0A6J6MV93</accession>
<feature type="domain" description="UvrD-like helicase C-terminal" evidence="15">
    <location>
        <begin position="350"/>
        <end position="667"/>
    </location>
</feature>
<dbReference type="Gene3D" id="1.10.486.10">
    <property type="entry name" value="PCRA, domain 4"/>
    <property type="match status" value="1"/>
</dbReference>
<keyword evidence="4" id="KW-0378">Hydrolase</keyword>
<dbReference type="EMBL" id="CAFBQY010000012">
    <property type="protein sequence ID" value="CAB5074764.1"/>
    <property type="molecule type" value="Genomic_DNA"/>
</dbReference>
<dbReference type="CDD" id="cd17932">
    <property type="entry name" value="DEXQc_UvrD"/>
    <property type="match status" value="1"/>
</dbReference>
<evidence type="ECO:0000256" key="9">
    <source>
        <dbReference type="ARBA" id="ARBA00023204"/>
    </source>
</evidence>
<evidence type="ECO:0000256" key="11">
    <source>
        <dbReference type="ARBA" id="ARBA00034617"/>
    </source>
</evidence>
<dbReference type="InterPro" id="IPR014017">
    <property type="entry name" value="DNA_helicase_UvrD-like_C"/>
</dbReference>
<comment type="catalytic activity">
    <reaction evidence="13">
        <text>ATP + H2O = ADP + phosphate + H(+)</text>
        <dbReference type="Rhea" id="RHEA:13065"/>
        <dbReference type="ChEBI" id="CHEBI:15377"/>
        <dbReference type="ChEBI" id="CHEBI:15378"/>
        <dbReference type="ChEBI" id="CHEBI:30616"/>
        <dbReference type="ChEBI" id="CHEBI:43474"/>
        <dbReference type="ChEBI" id="CHEBI:456216"/>
        <dbReference type="EC" id="5.6.2.4"/>
    </reaction>
</comment>
<comment type="catalytic activity">
    <reaction evidence="11">
        <text>Couples ATP hydrolysis with the unwinding of duplex DNA by translocating in the 3'-5' direction.</text>
        <dbReference type="EC" id="5.6.2.4"/>
    </reaction>
</comment>
<evidence type="ECO:0000256" key="10">
    <source>
        <dbReference type="ARBA" id="ARBA00023235"/>
    </source>
</evidence>
<dbReference type="GO" id="GO:0043138">
    <property type="term" value="F:3'-5' DNA helicase activity"/>
    <property type="evidence" value="ECO:0007669"/>
    <property type="project" value="UniProtKB-EC"/>
</dbReference>
<feature type="domain" description="UvrD-like helicase ATP-binding" evidence="14">
    <location>
        <begin position="25"/>
        <end position="349"/>
    </location>
</feature>
<evidence type="ECO:0000256" key="7">
    <source>
        <dbReference type="ARBA" id="ARBA00022840"/>
    </source>
</evidence>
<keyword evidence="1" id="KW-0540">Nuclease</keyword>
<keyword evidence="5" id="KW-0347">Helicase</keyword>
<evidence type="ECO:0000259" key="15">
    <source>
        <dbReference type="PROSITE" id="PS51217"/>
    </source>
</evidence>
<dbReference type="EC" id="5.6.2.4" evidence="12"/>
<dbReference type="PANTHER" id="PTHR11070">
    <property type="entry name" value="UVRD / RECB / PCRA DNA HELICASE FAMILY MEMBER"/>
    <property type="match status" value="1"/>
</dbReference>
<evidence type="ECO:0000313" key="17">
    <source>
        <dbReference type="EMBL" id="CAB4677609.1"/>
    </source>
</evidence>
<dbReference type="GO" id="GO:0005829">
    <property type="term" value="C:cytosol"/>
    <property type="evidence" value="ECO:0007669"/>
    <property type="project" value="TreeGrafter"/>
</dbReference>
<keyword evidence="8" id="KW-0238">DNA-binding</keyword>
<dbReference type="InterPro" id="IPR011335">
    <property type="entry name" value="Restrct_endonuc-II-like"/>
</dbReference>
<name>A0A6J6MV93_9ZZZZ</name>
<reference evidence="17" key="1">
    <citation type="submission" date="2020-05" db="EMBL/GenBank/DDBJ databases">
        <authorList>
            <person name="Chiriac C."/>
            <person name="Salcher M."/>
            <person name="Ghai R."/>
            <person name="Kavagutti S V."/>
        </authorList>
    </citation>
    <scope>NUCLEOTIDE SEQUENCE</scope>
</reference>
<keyword evidence="6" id="KW-0269">Exonuclease</keyword>
<dbReference type="InterPro" id="IPR014016">
    <property type="entry name" value="UvrD-like_ATP-bd"/>
</dbReference>
<sequence>MIEKYSPQDIAAALAKVGAKVYQPTDEQSAIISIATNPLEPAVVIAGAGSGKTETMAARVIYLVANGYARPDQILGLTFTRKAAGELAIRIRTRLRQLRSAGLIPADTPLEVSVTTYHSYAARLLSEHSIRFGIDADIAPMGDAAMWQLANDVVRNWDDATYTNESAVSTVVEDLLGLTKLMLEHQVKPDAIEAADLKVLHELSAMTGDLNDHVRKVNRALTQRIGLLPMVERFIQRRQQSGQLSFDDQMSLAADIATNFADVGELERAKYSVVLLDEYQDTSQSQVRMLSSLFGGGHPVMAVGDPCQAIYTWRGASAGTINSFARYFPKVAGQTGAERYSLLTTFRNDKAILELANVVSQQIRSESGADVPPLTPRIGAGAGNLSCGVFETIEAEAQAIADSFSPLWFDEKRLAQSAQKRTTFAVLVRKRSQIAAIESALRSAGMPVDVIGLGGLIHVPEVADIVSMLKIIADPDAGAAMMRHLTGPRINLGAKDLAALGAYSRNRAKGSRAESKSLIKKIAAGNPERAEADDQFLGSLIDTVDEIEKADRKTFTEDGFKRISRFASDLRRIRSRAGGTITDLINEIERYLHLEEEVMLRDGTGSGRRHIDRFLDEAGKFARSGGTLTSFLQWLDITGEEEGGLKSAAPEVRSDVVQILTVHMSKGAEWDVVAVPGLAEGTFPGINKSDPENWITNEKHIPFHLRGDSAELPVFSFNGAVKNSEAKKEIEAYGKVCNATKIREEIRLGYVAFTRARTHLIATTSWWRDGADWVKPSSIFEQVALVAQKSGTILNNAAQPEDEDKNPKLEYPATGIWPRDPLGDKRADFDSKIALVNSAQPIDLSKFIETDLEIISWAQDAQALIHENTLLRSGGLEIALPPRLSTSTLVALHKDPTELALNIRRPMPRPQDEYSRRGTAFHLWIESHFRAATLFDDDDLDFLDPLEPDQTLEQLKNAWLASDWAPRIPVAVEVPFEAVIGGVLVRGRIDAVYEINGRYEVIDWKTGSTKLGASSAVQLAVYRLAWANLTGIDPALVSAGFHYVPSGETDHPADLLSHAQLVELLIGSD</sequence>
<dbReference type="InterPro" id="IPR011604">
    <property type="entry name" value="PDDEXK-like_dom_sf"/>
</dbReference>
<dbReference type="EMBL" id="CAFBNM010000005">
    <property type="protein sequence ID" value="CAB4953207.1"/>
    <property type="molecule type" value="Genomic_DNA"/>
</dbReference>
<dbReference type="InterPro" id="IPR000212">
    <property type="entry name" value="DNA_helicase_UvrD/REP"/>
</dbReference>
<protein>
    <recommendedName>
        <fullName evidence="12">DNA 3'-5' helicase</fullName>
        <ecNumber evidence="12">5.6.2.4</ecNumber>
    </recommendedName>
</protein>
<evidence type="ECO:0000256" key="3">
    <source>
        <dbReference type="ARBA" id="ARBA00022763"/>
    </source>
</evidence>
<dbReference type="Gene3D" id="3.90.320.10">
    <property type="match status" value="1"/>
</dbReference>
<dbReference type="Pfam" id="PF12705">
    <property type="entry name" value="PDDEXK_1"/>
    <property type="match status" value="1"/>
</dbReference>
<dbReference type="PROSITE" id="PS51198">
    <property type="entry name" value="UVRD_HELICASE_ATP_BIND"/>
    <property type="match status" value="1"/>
</dbReference>
<keyword evidence="7" id="KW-0067">ATP-binding</keyword>
<evidence type="ECO:0000259" key="14">
    <source>
        <dbReference type="PROSITE" id="PS51198"/>
    </source>
</evidence>
<dbReference type="GO" id="GO:0005524">
    <property type="term" value="F:ATP binding"/>
    <property type="evidence" value="ECO:0007669"/>
    <property type="project" value="UniProtKB-KW"/>
</dbReference>
<evidence type="ECO:0000313" key="16">
    <source>
        <dbReference type="EMBL" id="CAB4603895.1"/>
    </source>
</evidence>
<organism evidence="17">
    <name type="scientific">freshwater metagenome</name>
    <dbReference type="NCBI Taxonomy" id="449393"/>
    <lineage>
        <taxon>unclassified sequences</taxon>
        <taxon>metagenomes</taxon>
        <taxon>ecological metagenomes</taxon>
    </lineage>
</organism>
<dbReference type="PANTHER" id="PTHR11070:SF55">
    <property type="entry name" value="DNA 3'-5' HELICASE"/>
    <property type="match status" value="1"/>
</dbReference>
<evidence type="ECO:0000313" key="18">
    <source>
        <dbReference type="EMBL" id="CAB4754810.1"/>
    </source>
</evidence>
<evidence type="ECO:0000256" key="13">
    <source>
        <dbReference type="ARBA" id="ARBA00048988"/>
    </source>
</evidence>
<dbReference type="GO" id="GO:0004527">
    <property type="term" value="F:exonuclease activity"/>
    <property type="evidence" value="ECO:0007669"/>
    <property type="project" value="UniProtKB-KW"/>
</dbReference>
<gene>
    <name evidence="16" type="ORF">UFOPK1824_00928</name>
    <name evidence="17" type="ORF">UFOPK2340_00881</name>
    <name evidence="18" type="ORF">UFOPK2850_00684</name>
    <name evidence="19" type="ORF">UFOPK3027_00209</name>
    <name evidence="20" type="ORF">UFOPK3256_01318</name>
    <name evidence="21" type="ORF">UFOPK3827_00699</name>
    <name evidence="22" type="ORF">UFOPK3982_00797</name>
    <name evidence="23" type="ORF">UFOPK4120_00419</name>
    <name evidence="24" type="ORF">UFOPK4404_01089</name>
</gene>
<evidence type="ECO:0000256" key="8">
    <source>
        <dbReference type="ARBA" id="ARBA00023125"/>
    </source>
</evidence>
<keyword evidence="3" id="KW-0227">DNA damage</keyword>
<dbReference type="Pfam" id="PF13361">
    <property type="entry name" value="UvrD_C"/>
    <property type="match status" value="1"/>
</dbReference>
<dbReference type="EMBL" id="CAEZZH010000006">
    <property type="protein sequence ID" value="CAB4754810.1"/>
    <property type="molecule type" value="Genomic_DNA"/>
</dbReference>
<dbReference type="EMBL" id="CAFBPO010000003">
    <property type="protein sequence ID" value="CAB5014031.1"/>
    <property type="molecule type" value="Genomic_DNA"/>
</dbReference>
<keyword evidence="9" id="KW-0234">DNA repair</keyword>
<evidence type="ECO:0000256" key="5">
    <source>
        <dbReference type="ARBA" id="ARBA00022806"/>
    </source>
</evidence>
<keyword evidence="10" id="KW-0413">Isomerase</keyword>